<evidence type="ECO:0000256" key="5">
    <source>
        <dbReference type="ARBA" id="ARBA00023128"/>
    </source>
</evidence>
<dbReference type="InterPro" id="IPR035654">
    <property type="entry name" value="LepA_IV"/>
</dbReference>
<dbReference type="GO" id="GO:0005525">
    <property type="term" value="F:GTP binding"/>
    <property type="evidence" value="ECO:0007669"/>
    <property type="project" value="UniProtKB-UniRule"/>
</dbReference>
<evidence type="ECO:0000313" key="11">
    <source>
        <dbReference type="Proteomes" id="UP000242188"/>
    </source>
</evidence>
<dbReference type="CDD" id="cd16260">
    <property type="entry name" value="EF4_III"/>
    <property type="match status" value="1"/>
</dbReference>
<dbReference type="Proteomes" id="UP000242188">
    <property type="component" value="Unassembled WGS sequence"/>
</dbReference>
<comment type="similarity">
    <text evidence="8">Belongs to the GTP-binding elongation factor family. LepA subfamily.</text>
</comment>
<dbReference type="Gene3D" id="2.40.30.10">
    <property type="entry name" value="Translation factors"/>
    <property type="match status" value="1"/>
</dbReference>
<dbReference type="InterPro" id="IPR000640">
    <property type="entry name" value="EFG_V-like"/>
</dbReference>
<dbReference type="AlphaFoldDB" id="A0A210QFW1"/>
<evidence type="ECO:0000256" key="3">
    <source>
        <dbReference type="ARBA" id="ARBA00022792"/>
    </source>
</evidence>
<dbReference type="Gene3D" id="3.30.70.870">
    <property type="entry name" value="Elongation Factor G (Translational Gtpase), domain 3"/>
    <property type="match status" value="1"/>
</dbReference>
<comment type="function">
    <text evidence="8">Promotes mitochondrial protein synthesis. May act as a fidelity factor of the translation reaction, by catalyzing a one-codon backward translocation of tRNAs on improperly translocated ribosomes. Binds to mitochondrial ribosomes in a GTP-dependent manner.</text>
</comment>
<dbReference type="EC" id="3.6.5.n1" evidence="8"/>
<dbReference type="SUPFAM" id="SSF50447">
    <property type="entry name" value="Translation proteins"/>
    <property type="match status" value="1"/>
</dbReference>
<keyword evidence="4 8" id="KW-0378">Hydrolase</keyword>
<dbReference type="CDD" id="cd03709">
    <property type="entry name" value="lepA_C"/>
    <property type="match status" value="1"/>
</dbReference>
<dbReference type="PROSITE" id="PS51722">
    <property type="entry name" value="G_TR_2"/>
    <property type="match status" value="1"/>
</dbReference>
<dbReference type="FunFam" id="2.40.30.10:FF:000015">
    <property type="entry name" value="Translation factor GUF1, mitochondrial"/>
    <property type="match status" value="1"/>
</dbReference>
<dbReference type="PRINTS" id="PR00315">
    <property type="entry name" value="ELONGATNFCT"/>
</dbReference>
<dbReference type="PROSITE" id="PS00301">
    <property type="entry name" value="G_TR_1"/>
    <property type="match status" value="1"/>
</dbReference>
<evidence type="ECO:0000259" key="9">
    <source>
        <dbReference type="PROSITE" id="PS51722"/>
    </source>
</evidence>
<comment type="caution">
    <text evidence="10">The sequence shown here is derived from an EMBL/GenBank/DDBJ whole genome shotgun (WGS) entry which is preliminary data.</text>
</comment>
<dbReference type="EMBL" id="NEDP02003836">
    <property type="protein sequence ID" value="OWF47634.1"/>
    <property type="molecule type" value="Genomic_DNA"/>
</dbReference>
<dbReference type="InterPro" id="IPR000795">
    <property type="entry name" value="T_Tr_GTP-bd_dom"/>
</dbReference>
<dbReference type="GO" id="GO:0003924">
    <property type="term" value="F:GTPase activity"/>
    <property type="evidence" value="ECO:0007669"/>
    <property type="project" value="UniProtKB-UniRule"/>
</dbReference>
<dbReference type="SMART" id="SM00838">
    <property type="entry name" value="EFG_C"/>
    <property type="match status" value="1"/>
</dbReference>
<feature type="binding site" evidence="8">
    <location>
        <begin position="167"/>
        <end position="171"/>
    </location>
    <ligand>
        <name>GTP</name>
        <dbReference type="ChEBI" id="CHEBI:37565"/>
    </ligand>
</feature>
<dbReference type="GO" id="GO:0045727">
    <property type="term" value="P:positive regulation of translation"/>
    <property type="evidence" value="ECO:0007669"/>
    <property type="project" value="UniProtKB-UniRule"/>
</dbReference>
<dbReference type="InterPro" id="IPR005225">
    <property type="entry name" value="Small_GTP-bd"/>
</dbReference>
<dbReference type="CDD" id="cd01890">
    <property type="entry name" value="LepA"/>
    <property type="match status" value="1"/>
</dbReference>
<accession>A0A210QFW1</accession>
<name>A0A210QFW1_MIZYE</name>
<feature type="binding site" evidence="8">
    <location>
        <begin position="221"/>
        <end position="224"/>
    </location>
    <ligand>
        <name>GTP</name>
        <dbReference type="ChEBI" id="CHEBI:37565"/>
    </ligand>
</feature>
<dbReference type="InterPro" id="IPR027417">
    <property type="entry name" value="P-loop_NTPase"/>
</dbReference>
<dbReference type="FunFam" id="3.40.50.300:FF:000078">
    <property type="entry name" value="Elongation factor 4"/>
    <property type="match status" value="1"/>
</dbReference>
<organism evidence="10 11">
    <name type="scientific">Mizuhopecten yessoensis</name>
    <name type="common">Japanese scallop</name>
    <name type="synonym">Patinopecten yessoensis</name>
    <dbReference type="NCBI Taxonomy" id="6573"/>
    <lineage>
        <taxon>Eukaryota</taxon>
        <taxon>Metazoa</taxon>
        <taxon>Spiralia</taxon>
        <taxon>Lophotrochozoa</taxon>
        <taxon>Mollusca</taxon>
        <taxon>Bivalvia</taxon>
        <taxon>Autobranchia</taxon>
        <taxon>Pteriomorphia</taxon>
        <taxon>Pectinida</taxon>
        <taxon>Pectinoidea</taxon>
        <taxon>Pectinidae</taxon>
        <taxon>Mizuhopecten</taxon>
    </lineage>
</organism>
<dbReference type="InterPro" id="IPR035647">
    <property type="entry name" value="EFG_III/V"/>
</dbReference>
<evidence type="ECO:0000256" key="7">
    <source>
        <dbReference type="ARBA" id="ARBA00023136"/>
    </source>
</evidence>
<dbReference type="HAMAP" id="MF_00071">
    <property type="entry name" value="LepA"/>
    <property type="match status" value="1"/>
</dbReference>
<dbReference type="InterPro" id="IPR006297">
    <property type="entry name" value="EF-4"/>
</dbReference>
<evidence type="ECO:0000256" key="1">
    <source>
        <dbReference type="ARBA" id="ARBA00005454"/>
    </source>
</evidence>
<dbReference type="Pfam" id="PF00679">
    <property type="entry name" value="EFG_C"/>
    <property type="match status" value="1"/>
</dbReference>
<dbReference type="GO" id="GO:0006412">
    <property type="term" value="P:translation"/>
    <property type="evidence" value="ECO:0007669"/>
    <property type="project" value="UniProtKB-KW"/>
</dbReference>
<dbReference type="GO" id="GO:0005743">
    <property type="term" value="C:mitochondrial inner membrane"/>
    <property type="evidence" value="ECO:0007669"/>
    <property type="project" value="UniProtKB-SubCell"/>
</dbReference>
<reference evidence="10 11" key="1">
    <citation type="journal article" date="2017" name="Nat. Ecol. Evol.">
        <title>Scallop genome provides insights into evolution of bilaterian karyotype and development.</title>
        <authorList>
            <person name="Wang S."/>
            <person name="Zhang J."/>
            <person name="Jiao W."/>
            <person name="Li J."/>
            <person name="Xun X."/>
            <person name="Sun Y."/>
            <person name="Guo X."/>
            <person name="Huan P."/>
            <person name="Dong B."/>
            <person name="Zhang L."/>
            <person name="Hu X."/>
            <person name="Sun X."/>
            <person name="Wang J."/>
            <person name="Zhao C."/>
            <person name="Wang Y."/>
            <person name="Wang D."/>
            <person name="Huang X."/>
            <person name="Wang R."/>
            <person name="Lv J."/>
            <person name="Li Y."/>
            <person name="Zhang Z."/>
            <person name="Liu B."/>
            <person name="Lu W."/>
            <person name="Hui Y."/>
            <person name="Liang J."/>
            <person name="Zhou Z."/>
            <person name="Hou R."/>
            <person name="Li X."/>
            <person name="Liu Y."/>
            <person name="Li H."/>
            <person name="Ning X."/>
            <person name="Lin Y."/>
            <person name="Zhao L."/>
            <person name="Xing Q."/>
            <person name="Dou J."/>
            <person name="Li Y."/>
            <person name="Mao J."/>
            <person name="Guo H."/>
            <person name="Dou H."/>
            <person name="Li T."/>
            <person name="Mu C."/>
            <person name="Jiang W."/>
            <person name="Fu Q."/>
            <person name="Fu X."/>
            <person name="Miao Y."/>
            <person name="Liu J."/>
            <person name="Yu Q."/>
            <person name="Li R."/>
            <person name="Liao H."/>
            <person name="Li X."/>
            <person name="Kong Y."/>
            <person name="Jiang Z."/>
            <person name="Chourrout D."/>
            <person name="Li R."/>
            <person name="Bao Z."/>
        </authorList>
    </citation>
    <scope>NUCLEOTIDE SEQUENCE [LARGE SCALE GENOMIC DNA]</scope>
    <source>
        <strain evidence="10 11">PY_sf001</strain>
    </source>
</reference>
<keyword evidence="11" id="KW-1185">Reference proteome</keyword>
<dbReference type="GO" id="GO:0097177">
    <property type="term" value="F:mitochondrial ribosome binding"/>
    <property type="evidence" value="ECO:0007669"/>
    <property type="project" value="TreeGrafter"/>
</dbReference>
<dbReference type="Gene3D" id="3.30.70.240">
    <property type="match status" value="1"/>
</dbReference>
<dbReference type="FunFam" id="3.30.70.240:FF:000007">
    <property type="entry name" value="Translation factor GUF1, mitochondrial"/>
    <property type="match status" value="1"/>
</dbReference>
<keyword evidence="5 8" id="KW-0496">Mitochondrion</keyword>
<evidence type="ECO:0000256" key="4">
    <source>
        <dbReference type="ARBA" id="ARBA00022801"/>
    </source>
</evidence>
<dbReference type="STRING" id="6573.A0A210QFW1"/>
<keyword evidence="2 8" id="KW-0547">Nucleotide-binding</keyword>
<keyword evidence="8" id="KW-0648">Protein biosynthesis</keyword>
<dbReference type="InterPro" id="IPR031157">
    <property type="entry name" value="G_TR_CS"/>
</dbReference>
<evidence type="ECO:0000313" key="10">
    <source>
        <dbReference type="EMBL" id="OWF47634.1"/>
    </source>
</evidence>
<feature type="binding site" evidence="8">
    <location>
        <begin position="102"/>
        <end position="109"/>
    </location>
    <ligand>
        <name>GTP</name>
        <dbReference type="ChEBI" id="CHEBI:37565"/>
    </ligand>
</feature>
<gene>
    <name evidence="10" type="ORF">KP79_PYT13062</name>
</gene>
<comment type="subcellular location">
    <subcellularLocation>
        <location evidence="8">Mitochondrion inner membrane</location>
        <topology evidence="8">Peripheral membrane protein</topology>
        <orientation evidence="8">Matrix side</orientation>
    </subcellularLocation>
</comment>
<dbReference type="NCBIfam" id="TIGR00231">
    <property type="entry name" value="small_GTP"/>
    <property type="match status" value="1"/>
</dbReference>
<dbReference type="NCBIfam" id="TIGR01393">
    <property type="entry name" value="lepA"/>
    <property type="match status" value="1"/>
</dbReference>
<keyword evidence="3 8" id="KW-0999">Mitochondrion inner membrane</keyword>
<dbReference type="Gene3D" id="3.40.50.300">
    <property type="entry name" value="P-loop containing nucleotide triphosphate hydrolases"/>
    <property type="match status" value="1"/>
</dbReference>
<protein>
    <recommendedName>
        <fullName evidence="8">Translation factor GUF1 homolog, mitochondrial</fullName>
        <ecNumber evidence="8">3.6.5.n1</ecNumber>
    </recommendedName>
    <alternativeName>
        <fullName evidence="8">Elongation factor 4 homolog</fullName>
        <shortName evidence="8">EF-4</shortName>
    </alternativeName>
    <alternativeName>
        <fullName evidence="8">GTPase GUF1 homolog</fullName>
    </alternativeName>
    <alternativeName>
        <fullName evidence="8">Ribosomal back-translocase</fullName>
    </alternativeName>
</protein>
<proteinExistence type="inferred from homology"/>
<dbReference type="Pfam" id="PF00009">
    <property type="entry name" value="GTP_EFTU"/>
    <property type="match status" value="1"/>
</dbReference>
<comment type="similarity">
    <text evidence="1">Belongs to the TRAFAC class translation factor GTPase superfamily. Classic translation factor GTPase family. LepA subfamily.</text>
</comment>
<evidence type="ECO:0000256" key="8">
    <source>
        <dbReference type="HAMAP-Rule" id="MF_03137"/>
    </source>
</evidence>
<dbReference type="FunFam" id="3.30.70.870:FF:000004">
    <property type="entry name" value="Translation factor GUF1, mitochondrial"/>
    <property type="match status" value="1"/>
</dbReference>
<dbReference type="SUPFAM" id="SSF52540">
    <property type="entry name" value="P-loop containing nucleoside triphosphate hydrolases"/>
    <property type="match status" value="1"/>
</dbReference>
<keyword evidence="7 8" id="KW-0472">Membrane</keyword>
<dbReference type="InterPro" id="IPR038363">
    <property type="entry name" value="LepA_C_sf"/>
</dbReference>
<dbReference type="FunFam" id="3.30.70.2570:FF:000001">
    <property type="entry name" value="Translation factor GUF1, mitochondrial"/>
    <property type="match status" value="1"/>
</dbReference>
<dbReference type="InterPro" id="IPR013842">
    <property type="entry name" value="LepA_CTD"/>
</dbReference>
<dbReference type="Pfam" id="PF06421">
    <property type="entry name" value="LepA_C"/>
    <property type="match status" value="1"/>
</dbReference>
<sequence>MNGRIGRVVNTPASTQAAGVRSPKSSYAWNIQRKCFSPAHITPTTQVEYKKNYNKYIQTNQKKFFILLHSLCKTWAMNISDKDEIDLTKFSPENIRNFSIIAHVDHGKSTLADRLLEITGTIPKNAKNQQVLDTLQVEKERGITVKARTASLFHTHKGQTYLLNLIDTPGHVDFSYEVSRSLSACQGVILLVDANQGVQAQTMANFFLAFERNLTIIPCLNKIDLHNAKPEIVLEQLNNVFDTDPDDVFKISAKVGTGVQELLAAIIEKIPPPPGDRNKPLKCLVFDSQYDQYRGAVGNILVLDGSVKKGDKIMSLFSKKSYEVQGTGILHPNEKLVNVLYAGQVGFIHANFKKISDFQVGDTFCHQKSPVEPLPGFKPAVSVVFAGIFPSDQSQLIVLKAAMTKLTLNDGSVSVNVESSPAIGQGWRLGFLGMLHMDVFCQRLEQEFGTSVIITAPNVHYRVRIKGKRNIKLYGDEIVDILNPCKLPDLNIIEELLEPMIMATIIIPDQYLTAVMSLCHERRGNPLEQTYLDQHRMVLKCIFPLNEVLIDFFDELKSITSGYASFDYEDHGYQQSDLVKVEFLINKNPVEEMTLICHRSNSRNRGKEICVRLKELIPRQMTYVTIQAIIGSDIVAREDIKPIKKDVLAKCYGGDVTRKNKLLNKQAAHLKKLKMVGTVKIPKDTFIKVLKKK</sequence>
<feature type="domain" description="Tr-type G" evidence="9">
    <location>
        <begin position="93"/>
        <end position="274"/>
    </location>
</feature>
<dbReference type="PANTHER" id="PTHR43512:SF7">
    <property type="entry name" value="TRANSLATION FACTOR GUF1, MITOCHONDRIAL"/>
    <property type="match status" value="1"/>
</dbReference>
<dbReference type="InterPro" id="IPR009000">
    <property type="entry name" value="Transl_B-barrel_sf"/>
</dbReference>
<dbReference type="PANTHER" id="PTHR43512">
    <property type="entry name" value="TRANSLATION FACTOR GUF1-RELATED"/>
    <property type="match status" value="1"/>
</dbReference>
<keyword evidence="6 8" id="KW-0342">GTP-binding</keyword>
<dbReference type="OrthoDB" id="1074at2759"/>
<dbReference type="CDD" id="cd03699">
    <property type="entry name" value="EF4_II"/>
    <property type="match status" value="1"/>
</dbReference>
<dbReference type="GO" id="GO:0005759">
    <property type="term" value="C:mitochondrial matrix"/>
    <property type="evidence" value="ECO:0007669"/>
    <property type="project" value="UniProtKB-UniRule"/>
</dbReference>
<dbReference type="SUPFAM" id="SSF54980">
    <property type="entry name" value="EF-G C-terminal domain-like"/>
    <property type="match status" value="2"/>
</dbReference>
<comment type="catalytic activity">
    <reaction evidence="8">
        <text>GTP + H2O = GDP + phosphate + H(+)</text>
        <dbReference type="Rhea" id="RHEA:19669"/>
        <dbReference type="ChEBI" id="CHEBI:15377"/>
        <dbReference type="ChEBI" id="CHEBI:15378"/>
        <dbReference type="ChEBI" id="CHEBI:37565"/>
        <dbReference type="ChEBI" id="CHEBI:43474"/>
        <dbReference type="ChEBI" id="CHEBI:58189"/>
        <dbReference type="EC" id="3.6.5.n1"/>
    </reaction>
</comment>
<evidence type="ECO:0000256" key="6">
    <source>
        <dbReference type="ARBA" id="ARBA00023134"/>
    </source>
</evidence>
<evidence type="ECO:0000256" key="2">
    <source>
        <dbReference type="ARBA" id="ARBA00022741"/>
    </source>
</evidence>
<dbReference type="Gene3D" id="3.30.70.2570">
    <property type="entry name" value="Elongation factor 4, C-terminal domain"/>
    <property type="match status" value="1"/>
</dbReference>